<comment type="caution">
    <text evidence="1">The sequence shown here is derived from an EMBL/GenBank/DDBJ whole genome shotgun (WGS) entry which is preliminary data.</text>
</comment>
<sequence length="323" mass="36512">MGSIERPSLQRIDRAEVDKIIQAIIEDGGVIIKNFASREAVERVNADTRPYLDNDKPWKGDLFPPETRRCTRLTARSKTYRDEWLVDSLVDKILSVFVDKTTHNYYGETKHVYTSNAIINTALTMEIGPGGKAQRLHRDDKNHHVAHLDQTKTGYQVGSDVSLAFLVPGIDTTYENGATLAVPGSHLWDSDRVPKVEEAVYAEMNVGDSLCFLGGLYHAGGHNLTQDQKRPMHGLFFCRGYLRTEVDYDSLNCFRQIIHENAYLSYSTEEVLSWSYKVQARMGYTVSSPNIGFVDFIQPYKYLAGDYDAPEDVDKSQEPVKTS</sequence>
<dbReference type="GO" id="GO:0051213">
    <property type="term" value="F:dioxygenase activity"/>
    <property type="evidence" value="ECO:0007669"/>
    <property type="project" value="UniProtKB-KW"/>
</dbReference>
<keyword evidence="2" id="KW-1185">Reference proteome</keyword>
<dbReference type="InterPro" id="IPR008775">
    <property type="entry name" value="Phytyl_CoA_dOase-like"/>
</dbReference>
<organism evidence="1 2">
    <name type="scientific">Lachnellula subtilissima</name>
    <dbReference type="NCBI Taxonomy" id="602034"/>
    <lineage>
        <taxon>Eukaryota</taxon>
        <taxon>Fungi</taxon>
        <taxon>Dikarya</taxon>
        <taxon>Ascomycota</taxon>
        <taxon>Pezizomycotina</taxon>
        <taxon>Leotiomycetes</taxon>
        <taxon>Helotiales</taxon>
        <taxon>Lachnaceae</taxon>
        <taxon>Lachnellula</taxon>
    </lineage>
</organism>
<evidence type="ECO:0000313" key="1">
    <source>
        <dbReference type="EMBL" id="TVY41808.1"/>
    </source>
</evidence>
<dbReference type="Proteomes" id="UP000462212">
    <property type="component" value="Unassembled WGS sequence"/>
</dbReference>
<gene>
    <name evidence="1" type="primary">swnH1_2</name>
    <name evidence="1" type="ORF">LSUB1_G001199</name>
</gene>
<dbReference type="EMBL" id="QGMJ01000122">
    <property type="protein sequence ID" value="TVY41808.1"/>
    <property type="molecule type" value="Genomic_DNA"/>
</dbReference>
<reference evidence="1 2" key="1">
    <citation type="submission" date="2018-05" db="EMBL/GenBank/DDBJ databases">
        <title>Genome sequencing and assembly of the regulated plant pathogen Lachnellula willkommii and related sister species for the development of diagnostic species identification markers.</title>
        <authorList>
            <person name="Giroux E."/>
            <person name="Bilodeau G."/>
        </authorList>
    </citation>
    <scope>NUCLEOTIDE SEQUENCE [LARGE SCALE GENOMIC DNA]</scope>
    <source>
        <strain evidence="1 2">CBS 197.66</strain>
    </source>
</reference>
<name>A0A8H8UFD7_9HELO</name>
<dbReference type="SUPFAM" id="SSF51197">
    <property type="entry name" value="Clavaminate synthase-like"/>
    <property type="match status" value="1"/>
</dbReference>
<dbReference type="AlphaFoldDB" id="A0A8H8UFD7"/>
<dbReference type="Gene3D" id="2.60.120.620">
    <property type="entry name" value="q2cbj1_9rhob like domain"/>
    <property type="match status" value="1"/>
</dbReference>
<dbReference type="OrthoDB" id="445007at2759"/>
<evidence type="ECO:0000313" key="2">
    <source>
        <dbReference type="Proteomes" id="UP000462212"/>
    </source>
</evidence>
<dbReference type="Pfam" id="PF05721">
    <property type="entry name" value="PhyH"/>
    <property type="match status" value="1"/>
</dbReference>
<proteinExistence type="predicted"/>
<accession>A0A8H8UFD7</accession>
<protein>
    <submittedName>
        <fullName evidence="1">Dioxygenase</fullName>
    </submittedName>
</protein>
<keyword evidence="1" id="KW-0560">Oxidoreductase</keyword>
<keyword evidence="1" id="KW-0223">Dioxygenase</keyword>